<organism evidence="1 3">
    <name type="scientific">Porphyromonas macacae</name>
    <dbReference type="NCBI Taxonomy" id="28115"/>
    <lineage>
        <taxon>Bacteria</taxon>
        <taxon>Pseudomonadati</taxon>
        <taxon>Bacteroidota</taxon>
        <taxon>Bacteroidia</taxon>
        <taxon>Bacteroidales</taxon>
        <taxon>Porphyromonadaceae</taxon>
        <taxon>Porphyromonas</taxon>
    </lineage>
</organism>
<dbReference type="PANTHER" id="PTHR28055:SF1">
    <property type="entry name" value="ALTERED INHERITANCE OF MITOCHONDRIA PROTEIN 41, MITOCHONDRIAL"/>
    <property type="match status" value="1"/>
</dbReference>
<dbReference type="Proteomes" id="UP000030103">
    <property type="component" value="Unassembled WGS sequence"/>
</dbReference>
<dbReference type="SUPFAM" id="SSF89095">
    <property type="entry name" value="GatB/YqeY motif"/>
    <property type="match status" value="1"/>
</dbReference>
<dbReference type="Gene3D" id="1.10.10.410">
    <property type="match status" value="1"/>
</dbReference>
<gene>
    <name evidence="2" type="primary">yqeY</name>
    <name evidence="1" type="ORF">HQ47_07515</name>
    <name evidence="2" type="ORF">NCTC11632_00046</name>
</gene>
<dbReference type="PANTHER" id="PTHR28055">
    <property type="entry name" value="ALTERED INHERITANCE OF MITOCHONDRIA PROTEIN 41, MITOCHONDRIAL"/>
    <property type="match status" value="1"/>
</dbReference>
<dbReference type="GO" id="GO:0016740">
    <property type="term" value="F:transferase activity"/>
    <property type="evidence" value="ECO:0007669"/>
    <property type="project" value="UniProtKB-KW"/>
</dbReference>
<name>A0A0A2E380_9PORP</name>
<keyword evidence="1" id="KW-0808">Transferase</keyword>
<evidence type="ECO:0000313" key="1">
    <source>
        <dbReference type="EMBL" id="KGN73316.1"/>
    </source>
</evidence>
<dbReference type="eggNOG" id="COG1610">
    <property type="taxonomic scope" value="Bacteria"/>
</dbReference>
<dbReference type="InterPro" id="IPR019004">
    <property type="entry name" value="YqeY/Aim41"/>
</dbReference>
<dbReference type="RefSeq" id="WP_036851509.1">
    <property type="nucleotide sequence ID" value="NZ_JBGYTE010000050.1"/>
</dbReference>
<dbReference type="STRING" id="28115.HQ47_07515"/>
<dbReference type="OrthoDB" id="9788127at2"/>
<dbReference type="EMBL" id="JRFA01000023">
    <property type="protein sequence ID" value="KGN73316.1"/>
    <property type="molecule type" value="Genomic_DNA"/>
</dbReference>
<dbReference type="InterPro" id="IPR042184">
    <property type="entry name" value="YqeY/Aim41_N"/>
</dbReference>
<protein>
    <submittedName>
        <fullName evidence="1">Glutamyl-tRNA amidotransferase</fullName>
    </submittedName>
</protein>
<evidence type="ECO:0000313" key="3">
    <source>
        <dbReference type="Proteomes" id="UP000030103"/>
    </source>
</evidence>
<evidence type="ECO:0000313" key="4">
    <source>
        <dbReference type="Proteomes" id="UP000254156"/>
    </source>
</evidence>
<dbReference type="Gene3D" id="1.10.1510.10">
    <property type="entry name" value="Uncharacterised protein YqeY/AIM41 PF09424, N-terminal domain"/>
    <property type="match status" value="1"/>
</dbReference>
<sequence length="150" mass="16460">MSLFDEISNGIKEAMLARDKVRLEALRGVKKEFLEAKTAKGASGELSDEQALKIIQKMVKQRHESAAIFKENNRPEMAEAELAEAEALSAYLPKQLSREELTPIIKTLIEKLGVSDAKQMGRVIGAAQKELAGKAEGKLISEVVKELLNA</sequence>
<dbReference type="InterPro" id="IPR023168">
    <property type="entry name" value="GatB_Yqey_C_2"/>
</dbReference>
<reference evidence="1 3" key="1">
    <citation type="submission" date="2014-09" db="EMBL/GenBank/DDBJ databases">
        <title>Draft Genome Sequence of Porphyromonas macacae COT-192_OH2859.</title>
        <authorList>
            <person name="Wallis C."/>
            <person name="Deusch O."/>
            <person name="O'Flynn C."/>
            <person name="Davis I."/>
            <person name="Horsfall A."/>
            <person name="Kirkwood N."/>
            <person name="Harris S."/>
            <person name="Eisen J.A."/>
            <person name="Coil D.A."/>
            <person name="Darling A.E."/>
            <person name="Jospin G."/>
            <person name="Alexiev A."/>
        </authorList>
    </citation>
    <scope>NUCLEOTIDE SEQUENCE [LARGE SCALE GENOMIC DNA]</scope>
    <source>
        <strain evidence="3">COT-192 OH2859</strain>
        <strain evidence="1">COT-192_OH2859</strain>
    </source>
</reference>
<dbReference type="AlphaFoldDB" id="A0A0A2E380"/>
<evidence type="ECO:0000313" key="2">
    <source>
        <dbReference type="EMBL" id="SUB87987.1"/>
    </source>
</evidence>
<keyword evidence="3" id="KW-1185">Reference proteome</keyword>
<reference evidence="2 4" key="2">
    <citation type="submission" date="2018-06" db="EMBL/GenBank/DDBJ databases">
        <authorList>
            <consortium name="Pathogen Informatics"/>
            <person name="Doyle S."/>
        </authorList>
    </citation>
    <scope>NUCLEOTIDE SEQUENCE [LARGE SCALE GENOMIC DNA]</scope>
    <source>
        <strain evidence="2 4">NCTC11632</strain>
    </source>
</reference>
<dbReference type="GO" id="GO:0016884">
    <property type="term" value="F:carbon-nitrogen ligase activity, with glutamine as amido-N-donor"/>
    <property type="evidence" value="ECO:0007669"/>
    <property type="project" value="InterPro"/>
</dbReference>
<dbReference type="Proteomes" id="UP000254156">
    <property type="component" value="Unassembled WGS sequence"/>
</dbReference>
<dbReference type="Pfam" id="PF09424">
    <property type="entry name" value="YqeY"/>
    <property type="match status" value="1"/>
</dbReference>
<dbReference type="EMBL" id="UGTF01000002">
    <property type="protein sequence ID" value="SUB87987.1"/>
    <property type="molecule type" value="Genomic_DNA"/>
</dbReference>
<proteinExistence type="predicted"/>
<dbReference type="InterPro" id="IPR003789">
    <property type="entry name" value="Asn/Gln_tRNA_amidoTrase-B-like"/>
</dbReference>
<accession>A0A0A2E380</accession>